<name>A0A0C3G2T6_BACIU</name>
<organism evidence="1 2">
    <name type="scientific">Bacillus subtilis</name>
    <dbReference type="NCBI Taxonomy" id="1423"/>
    <lineage>
        <taxon>Bacteria</taxon>
        <taxon>Bacillati</taxon>
        <taxon>Bacillota</taxon>
        <taxon>Bacilli</taxon>
        <taxon>Bacillales</taxon>
        <taxon>Bacillaceae</taxon>
        <taxon>Bacillus</taxon>
    </lineage>
</organism>
<dbReference type="AlphaFoldDB" id="A0A0C3G2T6"/>
<evidence type="ECO:0000313" key="2">
    <source>
        <dbReference type="Proteomes" id="UP000032247"/>
    </source>
</evidence>
<sequence>MDQQGVNKTIEYLERNKNYSYVEDVACETAAAYANSKEFEIFYVYHQKMIAQTQIQRGECQY</sequence>
<dbReference type="Gene3D" id="1.25.40.10">
    <property type="entry name" value="Tetratricopeptide repeat domain"/>
    <property type="match status" value="1"/>
</dbReference>
<evidence type="ECO:0000313" key="1">
    <source>
        <dbReference type="EMBL" id="KIU12138.1"/>
    </source>
</evidence>
<dbReference type="PATRIC" id="fig|1423.173.peg.1019"/>
<reference evidence="1 2" key="1">
    <citation type="submission" date="2014-12" db="EMBL/GenBank/DDBJ databases">
        <title>Comparative genome analysis of Bacillus coagulans HM-08, Clostridium butyricum HM-68, Bacillus subtilis HM-66 and Bacillus licheniformis BL-09.</title>
        <authorList>
            <person name="Zhang H."/>
        </authorList>
    </citation>
    <scope>NUCLEOTIDE SEQUENCE [LARGE SCALE GENOMIC DNA]</scope>
    <source>
        <strain evidence="1 2">HM-66</strain>
    </source>
</reference>
<dbReference type="Proteomes" id="UP000032247">
    <property type="component" value="Unassembled WGS sequence"/>
</dbReference>
<accession>A0A0C3G2T6</accession>
<dbReference type="InterPro" id="IPR011990">
    <property type="entry name" value="TPR-like_helical_dom_sf"/>
</dbReference>
<protein>
    <submittedName>
        <fullName evidence="1">Aspartate phosphatase response regulator</fullName>
    </submittedName>
</protein>
<comment type="caution">
    <text evidence="1">The sequence shown here is derived from an EMBL/GenBank/DDBJ whole genome shotgun (WGS) entry which is preliminary data.</text>
</comment>
<gene>
    <name evidence="1" type="ORF">SC09_Contig19orf00521</name>
</gene>
<proteinExistence type="predicted"/>
<dbReference type="EMBL" id="JXBC01000002">
    <property type="protein sequence ID" value="KIU12138.1"/>
    <property type="molecule type" value="Genomic_DNA"/>
</dbReference>